<dbReference type="InterPro" id="IPR001314">
    <property type="entry name" value="Peptidase_S1A"/>
</dbReference>
<evidence type="ECO:0000256" key="6">
    <source>
        <dbReference type="ARBA" id="ARBA00023145"/>
    </source>
</evidence>
<dbReference type="GO" id="GO:0007586">
    <property type="term" value="P:digestion"/>
    <property type="evidence" value="ECO:0007669"/>
    <property type="project" value="UniProtKB-KW"/>
</dbReference>
<dbReference type="InterPro" id="IPR043504">
    <property type="entry name" value="Peptidase_S1_PA_chymotrypsin"/>
</dbReference>
<proteinExistence type="inferred from homology"/>
<evidence type="ECO:0000256" key="1">
    <source>
        <dbReference type="ARBA" id="ARBA00007664"/>
    </source>
</evidence>
<dbReference type="InterPro" id="IPR033116">
    <property type="entry name" value="TRYPSIN_SER"/>
</dbReference>
<gene>
    <name evidence="11" type="ORF">WH47_10744</name>
</gene>
<dbReference type="EC" id="3.4.21.4" evidence="9"/>
<dbReference type="OrthoDB" id="7538278at2759"/>
<organism evidence="11 12">
    <name type="scientific">Habropoda laboriosa</name>
    <dbReference type="NCBI Taxonomy" id="597456"/>
    <lineage>
        <taxon>Eukaryota</taxon>
        <taxon>Metazoa</taxon>
        <taxon>Ecdysozoa</taxon>
        <taxon>Arthropoda</taxon>
        <taxon>Hexapoda</taxon>
        <taxon>Insecta</taxon>
        <taxon>Pterygota</taxon>
        <taxon>Neoptera</taxon>
        <taxon>Endopterygota</taxon>
        <taxon>Hymenoptera</taxon>
        <taxon>Apocrita</taxon>
        <taxon>Aculeata</taxon>
        <taxon>Apoidea</taxon>
        <taxon>Anthophila</taxon>
        <taxon>Apidae</taxon>
        <taxon>Habropoda</taxon>
    </lineage>
</organism>
<dbReference type="PROSITE" id="PS00135">
    <property type="entry name" value="TRYPSIN_SER"/>
    <property type="match status" value="1"/>
</dbReference>
<dbReference type="InterPro" id="IPR009003">
    <property type="entry name" value="Peptidase_S1_PA"/>
</dbReference>
<dbReference type="AlphaFoldDB" id="A0A0L7RCF5"/>
<dbReference type="EMBL" id="KQ414616">
    <property type="protein sequence ID" value="KOC68504.1"/>
    <property type="molecule type" value="Genomic_DNA"/>
</dbReference>
<dbReference type="InterPro" id="IPR001254">
    <property type="entry name" value="Trypsin_dom"/>
</dbReference>
<dbReference type="PANTHER" id="PTHR24276:SF97">
    <property type="entry name" value="GH13245P2-RELATED"/>
    <property type="match status" value="1"/>
</dbReference>
<keyword evidence="6" id="KW-0865">Zymogen</keyword>
<evidence type="ECO:0000313" key="11">
    <source>
        <dbReference type="EMBL" id="KOC68504.1"/>
    </source>
</evidence>
<dbReference type="STRING" id="597456.A0A0L7RCF5"/>
<dbReference type="Gene3D" id="2.40.10.10">
    <property type="entry name" value="Trypsin-like serine proteases"/>
    <property type="match status" value="1"/>
</dbReference>
<comment type="catalytic activity">
    <reaction evidence="8">
        <text>Preferential cleavage: Arg-|-Xaa, Lys-|-Xaa.</text>
        <dbReference type="EC" id="3.4.21.4"/>
    </reaction>
</comment>
<evidence type="ECO:0000256" key="4">
    <source>
        <dbReference type="ARBA" id="ARBA00022801"/>
    </source>
</evidence>
<dbReference type="SUPFAM" id="SSF50494">
    <property type="entry name" value="Trypsin-like serine proteases"/>
    <property type="match status" value="1"/>
</dbReference>
<dbReference type="Proteomes" id="UP000053825">
    <property type="component" value="Unassembled WGS sequence"/>
</dbReference>
<evidence type="ECO:0000259" key="10">
    <source>
        <dbReference type="PROSITE" id="PS50240"/>
    </source>
</evidence>
<sequence length="259" mass="28931">MHAESTIFYLTCIAITINIENVCCTATTKIIGGRPVSIKHRPFMLSLHNPGGFVCGASILSRNWGITALHCLSSEGTMNYFVRAGSSKPYDGGTLHKLTKIHVYNDTTFQYWFSSMLYHDIALFEVQPPFRYSSTVRAARLPSEFSKPPRKLYVCGWGYTASQTNPKINNVLTGVYVRHTPYESCVNETPEYKALVKKEYHLCYGAYGKDSCYGDSGGPLANKNTIYGVVSFGLNCAVVSGVYEKISYYRGWIKQVTNL</sequence>
<dbReference type="InterPro" id="IPR050430">
    <property type="entry name" value="Peptidase_S1"/>
</dbReference>
<comment type="similarity">
    <text evidence="1">Belongs to the peptidase S1 family.</text>
</comment>
<dbReference type="PANTHER" id="PTHR24276">
    <property type="entry name" value="POLYSERASE-RELATED"/>
    <property type="match status" value="1"/>
</dbReference>
<evidence type="ECO:0000313" key="12">
    <source>
        <dbReference type="Proteomes" id="UP000053825"/>
    </source>
</evidence>
<dbReference type="GO" id="GO:0004252">
    <property type="term" value="F:serine-type endopeptidase activity"/>
    <property type="evidence" value="ECO:0007669"/>
    <property type="project" value="UniProtKB-EC"/>
</dbReference>
<keyword evidence="2" id="KW-0645">Protease</keyword>
<dbReference type="Pfam" id="PF00089">
    <property type="entry name" value="Trypsin"/>
    <property type="match status" value="1"/>
</dbReference>
<protein>
    <recommendedName>
        <fullName evidence="9">trypsin</fullName>
        <ecNumber evidence="9">3.4.21.4</ecNumber>
    </recommendedName>
</protein>
<evidence type="ECO:0000256" key="8">
    <source>
        <dbReference type="ARBA" id="ARBA00036320"/>
    </source>
</evidence>
<dbReference type="PROSITE" id="PS50240">
    <property type="entry name" value="TRYPSIN_DOM"/>
    <property type="match status" value="1"/>
</dbReference>
<reference evidence="11 12" key="1">
    <citation type="submission" date="2015-07" db="EMBL/GenBank/DDBJ databases">
        <title>The genome of Habropoda laboriosa.</title>
        <authorList>
            <person name="Pan H."/>
            <person name="Kapheim K."/>
        </authorList>
    </citation>
    <scope>NUCLEOTIDE SEQUENCE [LARGE SCALE GENOMIC DNA]</scope>
    <source>
        <strain evidence="11">0110345459</strain>
    </source>
</reference>
<keyword evidence="5" id="KW-0720">Serine protease</keyword>
<keyword evidence="7" id="KW-1015">Disulfide bond</keyword>
<evidence type="ECO:0000256" key="7">
    <source>
        <dbReference type="ARBA" id="ARBA00023157"/>
    </source>
</evidence>
<keyword evidence="3" id="KW-0222">Digestion</keyword>
<keyword evidence="4" id="KW-0378">Hydrolase</keyword>
<dbReference type="GO" id="GO:0006508">
    <property type="term" value="P:proteolysis"/>
    <property type="evidence" value="ECO:0007669"/>
    <property type="project" value="UniProtKB-KW"/>
</dbReference>
<evidence type="ECO:0000256" key="2">
    <source>
        <dbReference type="ARBA" id="ARBA00022670"/>
    </source>
</evidence>
<name>A0A0L7RCF5_9HYME</name>
<keyword evidence="12" id="KW-1185">Reference proteome</keyword>
<dbReference type="SMART" id="SM00020">
    <property type="entry name" value="Tryp_SPc"/>
    <property type="match status" value="1"/>
</dbReference>
<dbReference type="CDD" id="cd00190">
    <property type="entry name" value="Tryp_SPc"/>
    <property type="match status" value="1"/>
</dbReference>
<evidence type="ECO:0000256" key="5">
    <source>
        <dbReference type="ARBA" id="ARBA00022825"/>
    </source>
</evidence>
<feature type="domain" description="Peptidase S1" evidence="10">
    <location>
        <begin position="30"/>
        <end position="258"/>
    </location>
</feature>
<evidence type="ECO:0000256" key="3">
    <source>
        <dbReference type="ARBA" id="ARBA00022757"/>
    </source>
</evidence>
<evidence type="ECO:0000256" key="9">
    <source>
        <dbReference type="ARBA" id="ARBA00038868"/>
    </source>
</evidence>
<accession>A0A0L7RCF5</accession>
<dbReference type="PRINTS" id="PR00722">
    <property type="entry name" value="CHYMOTRYPSIN"/>
</dbReference>